<dbReference type="CDD" id="cd20406">
    <property type="entry name" value="Tudor_Agenet_AtDUF_rpt2_4"/>
    <property type="match status" value="3"/>
</dbReference>
<feature type="domain" description="Agenet" evidence="1">
    <location>
        <begin position="78"/>
        <end position="137"/>
    </location>
</feature>
<feature type="domain" description="Agenet" evidence="1">
    <location>
        <begin position="4"/>
        <end position="74"/>
    </location>
</feature>
<dbReference type="Proteomes" id="UP000228380">
    <property type="component" value="Chromosome 13"/>
</dbReference>
<evidence type="ECO:0000313" key="2">
    <source>
        <dbReference type="Proteomes" id="UP000228380"/>
    </source>
</evidence>
<evidence type="ECO:0000313" key="3">
    <source>
        <dbReference type="RefSeq" id="XP_038988833.1"/>
    </source>
</evidence>
<dbReference type="OrthoDB" id="2020707at2759"/>
<feature type="domain" description="Agenet" evidence="1">
    <location>
        <begin position="361"/>
        <end position="417"/>
    </location>
</feature>
<organism evidence="2 3">
    <name type="scientific">Phoenix dactylifera</name>
    <name type="common">Date palm</name>
    <dbReference type="NCBI Taxonomy" id="42345"/>
    <lineage>
        <taxon>Eukaryota</taxon>
        <taxon>Viridiplantae</taxon>
        <taxon>Streptophyta</taxon>
        <taxon>Embryophyta</taxon>
        <taxon>Tracheophyta</taxon>
        <taxon>Spermatophyta</taxon>
        <taxon>Magnoliopsida</taxon>
        <taxon>Liliopsida</taxon>
        <taxon>Arecaceae</taxon>
        <taxon>Coryphoideae</taxon>
        <taxon>Phoeniceae</taxon>
        <taxon>Phoenix</taxon>
    </lineage>
</organism>
<dbReference type="InterPro" id="IPR014002">
    <property type="entry name" value="Agenet_dom_plant"/>
</dbReference>
<dbReference type="RefSeq" id="XP_038988833.1">
    <property type="nucleotide sequence ID" value="XM_039132905.1"/>
</dbReference>
<dbReference type="Gene3D" id="2.30.30.140">
    <property type="match status" value="2"/>
</dbReference>
<dbReference type="Pfam" id="PF05641">
    <property type="entry name" value="Agenet"/>
    <property type="match status" value="3"/>
</dbReference>
<keyword evidence="2" id="KW-1185">Reference proteome</keyword>
<reference evidence="3" key="2">
    <citation type="submission" date="2025-08" db="UniProtKB">
        <authorList>
            <consortium name="RefSeq"/>
        </authorList>
    </citation>
    <scope>IDENTIFICATION</scope>
    <source>
        <tissue evidence="3">Young leaves</tissue>
    </source>
</reference>
<dbReference type="GeneID" id="103709675"/>
<sequence>MAPGVFTTGDAVEVSSDEDGFRDAWFEAKVARYMPKLHRCTVVYDAIMDDADDSRSLRETVDGRLVRPRPPFRPPAGGRFALHQPVDAFYNDGWWVGVVSRVAGKGRQRRYSVAFPSTREEMEFAASELRTHLEWVDGEWVLPEWKGTPEKVYETGTQVEIARVKGNTPIAWLSAVVVQAIWKSSFLVEYKHFRNLDDTELLREIVDVKHIRPCPPHASKAKFDLLDEVEAFYGNGWLPGVVAKIHTSSKYRVKIAHWGEEREFSHAELRLRYDLVNGQWVKASQNKSDMEMREGTMVEVSSDDEGFRGAWYTATIVKLIRKKKFLVEYQNLRTDDETKPLTEIVDFQHIRPSPPETPVVEQFKLLEEVDAFYNDGWWVGVISKVLKSQRYMVYFKPWSEEMEFGHKELRLHHDWIGGRWLRSSEHVLSKKLRPSPQLCAQWPKQSYMDSMR</sequence>
<feature type="domain" description="Agenet" evidence="1">
    <location>
        <begin position="290"/>
        <end position="358"/>
    </location>
</feature>
<feature type="domain" description="Agenet" evidence="1">
    <location>
        <begin position="221"/>
        <end position="277"/>
    </location>
</feature>
<evidence type="ECO:0000259" key="1">
    <source>
        <dbReference type="SMART" id="SM00743"/>
    </source>
</evidence>
<protein>
    <submittedName>
        <fullName evidence="3">Protein AGENET DOMAIN (AGD)-CONTAINING P1 isoform X1</fullName>
    </submittedName>
</protein>
<gene>
    <name evidence="3" type="primary">LOC103709675</name>
</gene>
<accession>A0A8B9AYB9</accession>
<dbReference type="PANTHER" id="PTHR31917">
    <property type="entry name" value="AGENET DOMAIN-CONTAINING PROTEIN-RELATED"/>
    <property type="match status" value="1"/>
</dbReference>
<feature type="domain" description="Agenet" evidence="1">
    <location>
        <begin position="151"/>
        <end position="219"/>
    </location>
</feature>
<name>A0A8B9AYB9_PHODC</name>
<reference evidence="2" key="1">
    <citation type="journal article" date="2019" name="Nat. Commun.">
        <title>Genome-wide association mapping of date palm fruit traits.</title>
        <authorList>
            <person name="Hazzouri K.M."/>
            <person name="Gros-Balthazard M."/>
            <person name="Flowers J.M."/>
            <person name="Copetti D."/>
            <person name="Lemansour A."/>
            <person name="Lebrun M."/>
            <person name="Masmoudi K."/>
            <person name="Ferrand S."/>
            <person name="Dhar M.I."/>
            <person name="Fresquez Z.A."/>
            <person name="Rosas U."/>
            <person name="Zhang J."/>
            <person name="Talag J."/>
            <person name="Lee S."/>
            <person name="Kudrna D."/>
            <person name="Powell R.F."/>
            <person name="Leitch I.J."/>
            <person name="Krueger R.R."/>
            <person name="Wing R.A."/>
            <person name="Amiri K.M.A."/>
            <person name="Purugganan M.D."/>
        </authorList>
    </citation>
    <scope>NUCLEOTIDE SEQUENCE [LARGE SCALE GENOMIC DNA]</scope>
    <source>
        <strain evidence="2">cv. Khalas</strain>
    </source>
</reference>
<dbReference type="InterPro" id="IPR008395">
    <property type="entry name" value="Agenet-like_dom"/>
</dbReference>
<dbReference type="CDD" id="cd20405">
    <property type="entry name" value="Tudor_Agenet_AtDUF_rpt1_3"/>
    <property type="match status" value="2"/>
</dbReference>
<proteinExistence type="predicted"/>
<dbReference type="SMART" id="SM00743">
    <property type="entry name" value="Agenet"/>
    <property type="match status" value="6"/>
</dbReference>
<dbReference type="PANTHER" id="PTHR31917:SF147">
    <property type="entry name" value="AGENET DOMAIN-CONTAINING PROTEIN"/>
    <property type="match status" value="1"/>
</dbReference>
<dbReference type="AlphaFoldDB" id="A0A8B9AYB9"/>